<evidence type="ECO:0008006" key="3">
    <source>
        <dbReference type="Google" id="ProtNLM"/>
    </source>
</evidence>
<dbReference type="Pfam" id="PF12079">
    <property type="entry name" value="DUF3558"/>
    <property type="match status" value="1"/>
</dbReference>
<evidence type="ECO:0000313" key="2">
    <source>
        <dbReference type="Proteomes" id="UP000249915"/>
    </source>
</evidence>
<reference evidence="1 2" key="1">
    <citation type="submission" date="2016-07" db="EMBL/GenBank/DDBJ databases">
        <title>Draft genome sequence of Prauserella muralis DSM 45305, isolated from a mould-covered wall in an indoor environment.</title>
        <authorList>
            <person name="Ruckert C."/>
            <person name="Albersmeier A."/>
            <person name="Jiang C.-L."/>
            <person name="Jiang Y."/>
            <person name="Kalinowski J."/>
            <person name="Schneider O."/>
            <person name="Winkler A."/>
            <person name="Zotchev S.B."/>
        </authorList>
    </citation>
    <scope>NUCLEOTIDE SEQUENCE [LARGE SCALE GENOMIC DNA]</scope>
    <source>
        <strain evidence="1 2">DSM 45305</strain>
    </source>
</reference>
<keyword evidence="2" id="KW-1185">Reference proteome</keyword>
<name>A0A2V4BBK3_9PSEU</name>
<evidence type="ECO:0000313" key="1">
    <source>
        <dbReference type="EMBL" id="PXY32774.1"/>
    </source>
</evidence>
<dbReference type="Proteomes" id="UP000249915">
    <property type="component" value="Unassembled WGS sequence"/>
</dbReference>
<proteinExistence type="predicted"/>
<dbReference type="AlphaFoldDB" id="A0A2V4BBK3"/>
<sequence>MPSNGAPSIDDPLDISHFLRAPCDVITDAEKEALIGTEGTASPDLDTPVGPECVWSTGDSKRGRFAVIFPQVDARGLTSLYESRHRNALFEQLRPVDGYPVVAYGITDVRHEGKCTLRVGVSDRETIDITLYLGESKIGQLDPCQAARDQVATAMIRNIKARQ</sequence>
<protein>
    <recommendedName>
        <fullName evidence="3">DUF3558 domain-containing protein</fullName>
    </recommendedName>
</protein>
<dbReference type="InterPro" id="IPR024520">
    <property type="entry name" value="DUF3558"/>
</dbReference>
<dbReference type="EMBL" id="MASW01000001">
    <property type="protein sequence ID" value="PXY32774.1"/>
    <property type="molecule type" value="Genomic_DNA"/>
</dbReference>
<organism evidence="1 2">
    <name type="scientific">Prauserella muralis</name>
    <dbReference type="NCBI Taxonomy" id="588067"/>
    <lineage>
        <taxon>Bacteria</taxon>
        <taxon>Bacillati</taxon>
        <taxon>Actinomycetota</taxon>
        <taxon>Actinomycetes</taxon>
        <taxon>Pseudonocardiales</taxon>
        <taxon>Pseudonocardiaceae</taxon>
        <taxon>Prauserella</taxon>
    </lineage>
</organism>
<comment type="caution">
    <text evidence="1">The sequence shown here is derived from an EMBL/GenBank/DDBJ whole genome shotgun (WGS) entry which is preliminary data.</text>
</comment>
<accession>A0A2V4BBK3</accession>
<gene>
    <name evidence="1" type="ORF">BAY60_06875</name>
</gene>